<evidence type="ECO:0000313" key="12">
    <source>
        <dbReference type="EMBL" id="KAK4285767.1"/>
    </source>
</evidence>
<dbReference type="AlphaFoldDB" id="A0AAE1THW5"/>
<reference evidence="12" key="1">
    <citation type="submission" date="2023-10" db="EMBL/GenBank/DDBJ databases">
        <title>Chromosome-level genome of the transformable northern wattle, Acacia crassicarpa.</title>
        <authorList>
            <person name="Massaro I."/>
            <person name="Sinha N.R."/>
            <person name="Poethig S."/>
            <person name="Leichty A.R."/>
        </authorList>
    </citation>
    <scope>NUCLEOTIDE SEQUENCE</scope>
    <source>
        <strain evidence="12">Acra3RX</strain>
        <tissue evidence="12">Leaf</tissue>
    </source>
</reference>
<keyword evidence="5" id="KW-0677">Repeat</keyword>
<evidence type="ECO:0000256" key="10">
    <source>
        <dbReference type="SAM" id="SignalP"/>
    </source>
</evidence>
<feature type="signal peptide" evidence="10">
    <location>
        <begin position="1"/>
        <end position="26"/>
    </location>
</feature>
<keyword evidence="9" id="KW-0325">Glycoprotein</keyword>
<evidence type="ECO:0000256" key="8">
    <source>
        <dbReference type="ARBA" id="ARBA00023170"/>
    </source>
</evidence>
<dbReference type="Proteomes" id="UP001293593">
    <property type="component" value="Unassembled WGS sequence"/>
</dbReference>
<keyword evidence="4 10" id="KW-0732">Signal</keyword>
<evidence type="ECO:0000256" key="7">
    <source>
        <dbReference type="ARBA" id="ARBA00023136"/>
    </source>
</evidence>
<keyword evidence="2" id="KW-0433">Leucine-rich repeat</keyword>
<evidence type="ECO:0000256" key="9">
    <source>
        <dbReference type="ARBA" id="ARBA00023180"/>
    </source>
</evidence>
<dbReference type="InterPro" id="IPR032675">
    <property type="entry name" value="LRR_dom_sf"/>
</dbReference>
<evidence type="ECO:0000256" key="2">
    <source>
        <dbReference type="ARBA" id="ARBA00022614"/>
    </source>
</evidence>
<dbReference type="InterPro" id="IPR046956">
    <property type="entry name" value="RLP23-like"/>
</dbReference>
<evidence type="ECO:0000259" key="11">
    <source>
        <dbReference type="Pfam" id="PF08263"/>
    </source>
</evidence>
<protein>
    <recommendedName>
        <fullName evidence="11">Leucine-rich repeat-containing N-terminal plant-type domain-containing protein</fullName>
    </recommendedName>
</protein>
<evidence type="ECO:0000256" key="5">
    <source>
        <dbReference type="ARBA" id="ARBA00022737"/>
    </source>
</evidence>
<feature type="domain" description="Leucine-rich repeat-containing N-terminal plant-type" evidence="11">
    <location>
        <begin position="30"/>
        <end position="67"/>
    </location>
</feature>
<evidence type="ECO:0000256" key="3">
    <source>
        <dbReference type="ARBA" id="ARBA00022692"/>
    </source>
</evidence>
<dbReference type="InterPro" id="IPR013210">
    <property type="entry name" value="LRR_N_plant-typ"/>
</dbReference>
<dbReference type="EMBL" id="JAWXYG010000001">
    <property type="protein sequence ID" value="KAK4285767.1"/>
    <property type="molecule type" value="Genomic_DNA"/>
</dbReference>
<sequence length="115" mass="12981">MYYSNSVKLLRATVLVWVLVLQQVNSCKEKERGALLELKKGLVDDFGILSSWDDSPDCCSWWGISCSNQTGQVVELDLHAREYDKPLRGLVALKERGKLERVHFGGVKIRSASLE</sequence>
<organism evidence="12 13">
    <name type="scientific">Acacia crassicarpa</name>
    <name type="common">northern wattle</name>
    <dbReference type="NCBI Taxonomy" id="499986"/>
    <lineage>
        <taxon>Eukaryota</taxon>
        <taxon>Viridiplantae</taxon>
        <taxon>Streptophyta</taxon>
        <taxon>Embryophyta</taxon>
        <taxon>Tracheophyta</taxon>
        <taxon>Spermatophyta</taxon>
        <taxon>Magnoliopsida</taxon>
        <taxon>eudicotyledons</taxon>
        <taxon>Gunneridae</taxon>
        <taxon>Pentapetalae</taxon>
        <taxon>rosids</taxon>
        <taxon>fabids</taxon>
        <taxon>Fabales</taxon>
        <taxon>Fabaceae</taxon>
        <taxon>Caesalpinioideae</taxon>
        <taxon>mimosoid clade</taxon>
        <taxon>Acacieae</taxon>
        <taxon>Acacia</taxon>
    </lineage>
</organism>
<keyword evidence="7" id="KW-0472">Membrane</keyword>
<evidence type="ECO:0000256" key="6">
    <source>
        <dbReference type="ARBA" id="ARBA00022989"/>
    </source>
</evidence>
<evidence type="ECO:0000313" key="13">
    <source>
        <dbReference type="Proteomes" id="UP001293593"/>
    </source>
</evidence>
<keyword evidence="8" id="KW-0675">Receptor</keyword>
<dbReference type="PANTHER" id="PTHR48063:SF101">
    <property type="entry name" value="LRR RECEPTOR-LIKE SERINE_THREONINE-PROTEIN KINASE FLS2"/>
    <property type="match status" value="1"/>
</dbReference>
<accession>A0AAE1THW5</accession>
<comment type="subcellular location">
    <subcellularLocation>
        <location evidence="1">Membrane</location>
        <topology evidence="1">Single-pass type I membrane protein</topology>
    </subcellularLocation>
</comment>
<comment type="caution">
    <text evidence="12">The sequence shown here is derived from an EMBL/GenBank/DDBJ whole genome shotgun (WGS) entry which is preliminary data.</text>
</comment>
<dbReference type="PANTHER" id="PTHR48063">
    <property type="entry name" value="LRR RECEPTOR-LIKE KINASE"/>
    <property type="match status" value="1"/>
</dbReference>
<evidence type="ECO:0000256" key="1">
    <source>
        <dbReference type="ARBA" id="ARBA00004479"/>
    </source>
</evidence>
<dbReference type="GO" id="GO:0016020">
    <property type="term" value="C:membrane"/>
    <property type="evidence" value="ECO:0007669"/>
    <property type="project" value="UniProtKB-SubCell"/>
</dbReference>
<proteinExistence type="predicted"/>
<keyword evidence="13" id="KW-1185">Reference proteome</keyword>
<dbReference type="Pfam" id="PF08263">
    <property type="entry name" value="LRRNT_2"/>
    <property type="match status" value="1"/>
</dbReference>
<feature type="chain" id="PRO_5042009732" description="Leucine-rich repeat-containing N-terminal plant-type domain-containing protein" evidence="10">
    <location>
        <begin position="27"/>
        <end position="115"/>
    </location>
</feature>
<keyword evidence="6" id="KW-1133">Transmembrane helix</keyword>
<keyword evidence="3" id="KW-0812">Transmembrane</keyword>
<evidence type="ECO:0000256" key="4">
    <source>
        <dbReference type="ARBA" id="ARBA00022729"/>
    </source>
</evidence>
<dbReference type="Gene3D" id="3.80.10.10">
    <property type="entry name" value="Ribonuclease Inhibitor"/>
    <property type="match status" value="1"/>
</dbReference>
<gene>
    <name evidence="12" type="ORF">QN277_002417</name>
</gene>
<name>A0AAE1THW5_9FABA</name>